<comment type="caution">
    <text evidence="1">The sequence shown here is derived from an EMBL/GenBank/DDBJ whole genome shotgun (WGS) entry which is preliminary data.</text>
</comment>
<dbReference type="EMBL" id="RJJD01000023">
    <property type="protein sequence ID" value="RNI22029.1"/>
    <property type="molecule type" value="Genomic_DNA"/>
</dbReference>
<accession>A0A3M9M8Z3</accession>
<evidence type="ECO:0000313" key="2">
    <source>
        <dbReference type="Proteomes" id="UP000272117"/>
    </source>
</evidence>
<proteinExistence type="predicted"/>
<name>A0A3M9M8Z3_9BACT</name>
<dbReference type="RefSeq" id="WP_123129353.1">
    <property type="nucleotide sequence ID" value="NZ_RJJD01000023.1"/>
</dbReference>
<dbReference type="Proteomes" id="UP000272117">
    <property type="component" value="Unassembled WGS sequence"/>
</dbReference>
<gene>
    <name evidence="1" type="ORF">EFB08_23130</name>
</gene>
<dbReference type="AlphaFoldDB" id="A0A3M9M8Z3"/>
<reference evidence="1 2" key="1">
    <citation type="submission" date="2018-11" db="EMBL/GenBank/DDBJ databases">
        <title>Rufibacter latericius sp. nov., isolated from water in Baiyang Lake.</title>
        <authorList>
            <person name="Yang Y."/>
        </authorList>
    </citation>
    <scope>NUCLEOTIDE SEQUENCE [LARGE SCALE GENOMIC DNA]</scope>
    <source>
        <strain evidence="1 2">R-22-1c-1</strain>
    </source>
</reference>
<keyword evidence="2" id="KW-1185">Reference proteome</keyword>
<organism evidence="1 2">
    <name type="scientific">Rufibacter latericius</name>
    <dbReference type="NCBI Taxonomy" id="2487040"/>
    <lineage>
        <taxon>Bacteria</taxon>
        <taxon>Pseudomonadati</taxon>
        <taxon>Bacteroidota</taxon>
        <taxon>Cytophagia</taxon>
        <taxon>Cytophagales</taxon>
        <taxon>Hymenobacteraceae</taxon>
        <taxon>Rufibacter</taxon>
    </lineage>
</organism>
<evidence type="ECO:0000313" key="1">
    <source>
        <dbReference type="EMBL" id="RNI22029.1"/>
    </source>
</evidence>
<sequence length="88" mass="10067">MTQFKIKIQSIAKLDAGHCIIAYSTPENTKETTDITIAFLKKRSSEWQTSVMIVMKDDQENNHIDQLTQGLFDSTYLPMQVAIQRFVA</sequence>
<protein>
    <submittedName>
        <fullName evidence="1">Uncharacterized protein</fullName>
    </submittedName>
</protein>